<dbReference type="AlphaFoldDB" id="X8IWL3"/>
<name>X8IWL3_9AGAM</name>
<reference evidence="2" key="1">
    <citation type="journal article" date="2014" name="Genome Announc.">
        <title>Draft genome sequence of the plant-pathogenic soil fungus Rhizoctonia solani anastomosis group 3 strain Rhs1AP.</title>
        <authorList>
            <person name="Cubeta M.A."/>
            <person name="Thomas E."/>
            <person name="Dean R.A."/>
            <person name="Jabaji S."/>
            <person name="Neate S.M."/>
            <person name="Tavantzis S."/>
            <person name="Toda T."/>
            <person name="Vilgalys R."/>
            <person name="Bharathan N."/>
            <person name="Fedorova-Abrams N."/>
            <person name="Pakala S.B."/>
            <person name="Pakala S.M."/>
            <person name="Zafar N."/>
            <person name="Joardar V."/>
            <person name="Losada L."/>
            <person name="Nierman W.C."/>
        </authorList>
    </citation>
    <scope>NUCLEOTIDE SEQUENCE [LARGE SCALE GENOMIC DNA]</scope>
    <source>
        <strain evidence="2">AG-3</strain>
    </source>
</reference>
<dbReference type="Proteomes" id="UP000030108">
    <property type="component" value="Unassembled WGS sequence"/>
</dbReference>
<evidence type="ECO:0000313" key="2">
    <source>
        <dbReference type="Proteomes" id="UP000030108"/>
    </source>
</evidence>
<sequence>MHTNVSSRTARITPRCSNNLDGFTIRLEHRLRIKTQRLFC</sequence>
<protein>
    <submittedName>
        <fullName evidence="1">Uncharacterized protein</fullName>
    </submittedName>
</protein>
<comment type="caution">
    <text evidence="1">The sequence shown here is derived from an EMBL/GenBank/DDBJ whole genome shotgun (WGS) entry which is preliminary data.</text>
</comment>
<dbReference type="EMBL" id="JATN01000322">
    <property type="protein sequence ID" value="EUC54037.1"/>
    <property type="molecule type" value="Genomic_DNA"/>
</dbReference>
<accession>X8IWL3</accession>
<proteinExistence type="predicted"/>
<gene>
    <name evidence="1" type="ORF">RSOL_027670</name>
</gene>
<organism evidence="1 2">
    <name type="scientific">Rhizoctonia solani AG-3 Rhs1AP</name>
    <dbReference type="NCBI Taxonomy" id="1086054"/>
    <lineage>
        <taxon>Eukaryota</taxon>
        <taxon>Fungi</taxon>
        <taxon>Dikarya</taxon>
        <taxon>Basidiomycota</taxon>
        <taxon>Agaricomycotina</taxon>
        <taxon>Agaricomycetes</taxon>
        <taxon>Cantharellales</taxon>
        <taxon>Ceratobasidiaceae</taxon>
        <taxon>Rhizoctonia</taxon>
    </lineage>
</organism>
<evidence type="ECO:0000313" key="1">
    <source>
        <dbReference type="EMBL" id="EUC54037.1"/>
    </source>
</evidence>